<comment type="caution">
    <text evidence="1">The sequence shown here is derived from an EMBL/GenBank/DDBJ whole genome shotgun (WGS) entry which is preliminary data.</text>
</comment>
<proteinExistence type="predicted"/>
<evidence type="ECO:0000313" key="1">
    <source>
        <dbReference type="EMBL" id="ESK38679.1"/>
    </source>
</evidence>
<dbReference type="OrthoDB" id="6717385at2"/>
<dbReference type="RefSeq" id="WP_023273118.1">
    <property type="nucleotide sequence ID" value="NZ_KI530723.1"/>
</dbReference>
<protein>
    <recommendedName>
        <fullName evidence="3">DUF2946 domain-containing protein</fullName>
    </recommendedName>
</protein>
<dbReference type="AlphaFoldDB" id="V2UTK4"/>
<organism evidence="1 2">
    <name type="scientific">Acinetobacter nectaris CIP 110549</name>
    <dbReference type="NCBI Taxonomy" id="1392540"/>
    <lineage>
        <taxon>Bacteria</taxon>
        <taxon>Pseudomonadati</taxon>
        <taxon>Pseudomonadota</taxon>
        <taxon>Gammaproteobacteria</taxon>
        <taxon>Moraxellales</taxon>
        <taxon>Moraxellaceae</taxon>
        <taxon>Acinetobacter</taxon>
    </lineage>
</organism>
<dbReference type="Proteomes" id="UP000023785">
    <property type="component" value="Unassembled WGS sequence"/>
</dbReference>
<keyword evidence="2" id="KW-1185">Reference proteome</keyword>
<dbReference type="HOGENOM" id="CLU_151724_0_0_6"/>
<sequence length="138" mass="15882">MLLFKSGLALSFGAIILQLAVFLQPFLPQQYQVALVCEQITTALMQDQSDNMSDHHMHMSTSMHMVETHQNSHHDASHQCPFCTVYNHIIPFVDLGIDEVFDRLKIRLLAFARAFQHIYFVLQRLFLIPQGRAPPLFT</sequence>
<accession>V2UTK4</accession>
<evidence type="ECO:0000313" key="2">
    <source>
        <dbReference type="Proteomes" id="UP000023785"/>
    </source>
</evidence>
<gene>
    <name evidence="1" type="ORF">P256_01496</name>
</gene>
<name>V2UTK4_9GAMM</name>
<dbReference type="PATRIC" id="fig|1392540.3.peg.1447"/>
<evidence type="ECO:0008006" key="3">
    <source>
        <dbReference type="Google" id="ProtNLM"/>
    </source>
</evidence>
<reference evidence="1 2" key="1">
    <citation type="submission" date="2013-10" db="EMBL/GenBank/DDBJ databases">
        <title>The Genome Sequence of Acinetobacter nectaris CIP 110549.</title>
        <authorList>
            <consortium name="The Broad Institute Genomics Platform"/>
            <consortium name="The Broad Institute Genome Sequencing Center for Infectious Disease"/>
            <person name="Cerqueira G."/>
            <person name="Feldgarden M."/>
            <person name="Courvalin P."/>
            <person name="Grillot-Courvalin C."/>
            <person name="Clermont D."/>
            <person name="Rocha E."/>
            <person name="Yoon E.-J."/>
            <person name="Nemec A."/>
            <person name="Young S.K."/>
            <person name="Zeng Q."/>
            <person name="Gargeya S."/>
            <person name="Fitzgerald M."/>
            <person name="Abouelleil A."/>
            <person name="Alvarado L."/>
            <person name="Berlin A.M."/>
            <person name="Chapman S.B."/>
            <person name="Gainer-Dewar J."/>
            <person name="Goldberg J."/>
            <person name="Gnerre S."/>
            <person name="Griggs A."/>
            <person name="Gujja S."/>
            <person name="Hansen M."/>
            <person name="Howarth C."/>
            <person name="Imamovic A."/>
            <person name="Ireland A."/>
            <person name="Larimer J."/>
            <person name="McCowan C."/>
            <person name="Murphy C."/>
            <person name="Pearson M."/>
            <person name="Poon T.W."/>
            <person name="Priest M."/>
            <person name="Roberts A."/>
            <person name="Saif S."/>
            <person name="Shea T."/>
            <person name="Sykes S."/>
            <person name="Wortman J."/>
            <person name="Nusbaum C."/>
            <person name="Birren B."/>
        </authorList>
    </citation>
    <scope>NUCLEOTIDE SEQUENCE [LARGE SCALE GENOMIC DNA]</scope>
    <source>
        <strain evidence="1 2">CIP 110549</strain>
    </source>
</reference>
<dbReference type="STRING" id="1392540.P256_01496"/>
<dbReference type="EMBL" id="AYER01000006">
    <property type="protein sequence ID" value="ESK38679.1"/>
    <property type="molecule type" value="Genomic_DNA"/>
</dbReference>
<dbReference type="eggNOG" id="ENOG50329R7">
    <property type="taxonomic scope" value="Bacteria"/>
</dbReference>